<dbReference type="EMBL" id="KZ821692">
    <property type="protein sequence ID" value="PYH82948.1"/>
    <property type="molecule type" value="Genomic_DNA"/>
</dbReference>
<feature type="compositionally biased region" description="Polar residues" evidence="1">
    <location>
        <begin position="17"/>
        <end position="27"/>
    </location>
</feature>
<evidence type="ECO:0000256" key="1">
    <source>
        <dbReference type="SAM" id="MobiDB-lite"/>
    </source>
</evidence>
<evidence type="ECO:0000313" key="2">
    <source>
        <dbReference type="EMBL" id="PYH82948.1"/>
    </source>
</evidence>
<accession>A0A319D501</accession>
<protein>
    <submittedName>
        <fullName evidence="2">Uncharacterized protein</fullName>
    </submittedName>
</protein>
<dbReference type="AlphaFoldDB" id="A0A319D501"/>
<gene>
    <name evidence="2" type="ORF">BO82DRAFT_48542</name>
</gene>
<name>A0A319D501_9EURO</name>
<organism evidence="2 3">
    <name type="scientific">Aspergillus uvarum CBS 121591</name>
    <dbReference type="NCBI Taxonomy" id="1448315"/>
    <lineage>
        <taxon>Eukaryota</taxon>
        <taxon>Fungi</taxon>
        <taxon>Dikarya</taxon>
        <taxon>Ascomycota</taxon>
        <taxon>Pezizomycotina</taxon>
        <taxon>Eurotiomycetes</taxon>
        <taxon>Eurotiomycetidae</taxon>
        <taxon>Eurotiales</taxon>
        <taxon>Aspergillaceae</taxon>
        <taxon>Aspergillus</taxon>
        <taxon>Aspergillus subgen. Circumdati</taxon>
    </lineage>
</organism>
<reference evidence="2 3" key="1">
    <citation type="submission" date="2016-12" db="EMBL/GenBank/DDBJ databases">
        <title>The genomes of Aspergillus section Nigri reveals drivers in fungal speciation.</title>
        <authorList>
            <consortium name="DOE Joint Genome Institute"/>
            <person name="Vesth T.C."/>
            <person name="Nybo J."/>
            <person name="Theobald S."/>
            <person name="Brandl J."/>
            <person name="Frisvad J.C."/>
            <person name="Nielsen K.F."/>
            <person name="Lyhne E.K."/>
            <person name="Kogle M.E."/>
            <person name="Kuo A."/>
            <person name="Riley R."/>
            <person name="Clum A."/>
            <person name="Nolan M."/>
            <person name="Lipzen A."/>
            <person name="Salamov A."/>
            <person name="Henrissat B."/>
            <person name="Wiebenga A."/>
            <person name="De Vries R.P."/>
            <person name="Grigoriev I.V."/>
            <person name="Mortensen U.H."/>
            <person name="Andersen M.R."/>
            <person name="Baker S.E."/>
        </authorList>
    </citation>
    <scope>NUCLEOTIDE SEQUENCE [LARGE SCALE GENOMIC DNA]</scope>
    <source>
        <strain evidence="2 3">CBS 121591</strain>
    </source>
</reference>
<evidence type="ECO:0000313" key="3">
    <source>
        <dbReference type="Proteomes" id="UP000248340"/>
    </source>
</evidence>
<dbReference type="GeneID" id="37143986"/>
<proteinExistence type="predicted"/>
<dbReference type="RefSeq" id="XP_025493148.1">
    <property type="nucleotide sequence ID" value="XM_025641244.1"/>
</dbReference>
<dbReference type="VEuPathDB" id="FungiDB:BO82DRAFT_48542"/>
<feature type="region of interest" description="Disordered" evidence="1">
    <location>
        <begin position="13"/>
        <end position="38"/>
    </location>
</feature>
<sequence length="72" mass="7557">MVAVGSLNCALSRSLPGASQSRPTQASVGGLQVEPGGRTHQADKCQVIAGYQNSFHLVYSVGADELIKRKSK</sequence>
<keyword evidence="3" id="KW-1185">Reference proteome</keyword>
<dbReference type="Proteomes" id="UP000248340">
    <property type="component" value="Unassembled WGS sequence"/>
</dbReference>